<dbReference type="OrthoDB" id="304907at2759"/>
<dbReference type="Pfam" id="PF00179">
    <property type="entry name" value="UQ_con"/>
    <property type="match status" value="1"/>
</dbReference>
<sequence>MLIFPQNVNKNLDERCSLRRLQIDMQDHKLNQLDDDTCEITIKMDKDNIVQIEMRPKIGPYKFKHYLFLLDFRKNYPIQPPIITIGSETLHPNIDRKNQKFYLRIVEQQNWKPIYGLFEIVEEMKQTLIHVDFTKITNEATCLKMAQQILNQNELDDESQINNEFDIDQETADFEISKAFKINFEIVDNSQQKFQFQNDSYNIYQKLPAIINLQKTSKHRQNDNIFFIKIKN</sequence>
<comment type="caution">
    <text evidence="2">The sequence shown here is derived from an EMBL/GenBank/DDBJ whole genome shotgun (WGS) entry which is preliminary data.</text>
</comment>
<dbReference type="AlphaFoldDB" id="A0A8S1SAZ4"/>
<dbReference type="InterPro" id="IPR000608">
    <property type="entry name" value="UBC"/>
</dbReference>
<proteinExistence type="predicted"/>
<name>A0A8S1SAZ4_PAROT</name>
<dbReference type="EMBL" id="CAJJDP010000007">
    <property type="protein sequence ID" value="CAD8137073.1"/>
    <property type="molecule type" value="Genomic_DNA"/>
</dbReference>
<reference evidence="2" key="1">
    <citation type="submission" date="2021-01" db="EMBL/GenBank/DDBJ databases">
        <authorList>
            <consortium name="Genoscope - CEA"/>
            <person name="William W."/>
        </authorList>
    </citation>
    <scope>NUCLEOTIDE SEQUENCE</scope>
</reference>
<dbReference type="Proteomes" id="UP000683925">
    <property type="component" value="Unassembled WGS sequence"/>
</dbReference>
<accession>A0A8S1SAZ4</accession>
<keyword evidence="3" id="KW-1185">Reference proteome</keyword>
<evidence type="ECO:0000313" key="2">
    <source>
        <dbReference type="EMBL" id="CAD8137073.1"/>
    </source>
</evidence>
<evidence type="ECO:0000259" key="1">
    <source>
        <dbReference type="PROSITE" id="PS50127"/>
    </source>
</evidence>
<feature type="domain" description="UBC core" evidence="1">
    <location>
        <begin position="16"/>
        <end position="171"/>
    </location>
</feature>
<dbReference type="CDD" id="cd23794">
    <property type="entry name" value="UBCc_UBE2F_UBE2M"/>
    <property type="match status" value="1"/>
</dbReference>
<evidence type="ECO:0000313" key="3">
    <source>
        <dbReference type="Proteomes" id="UP000683925"/>
    </source>
</evidence>
<protein>
    <recommendedName>
        <fullName evidence="1">UBC core domain-containing protein</fullName>
    </recommendedName>
</protein>
<dbReference type="OMA" id="QNWKPIY"/>
<organism evidence="2 3">
    <name type="scientific">Paramecium octaurelia</name>
    <dbReference type="NCBI Taxonomy" id="43137"/>
    <lineage>
        <taxon>Eukaryota</taxon>
        <taxon>Sar</taxon>
        <taxon>Alveolata</taxon>
        <taxon>Ciliophora</taxon>
        <taxon>Intramacronucleata</taxon>
        <taxon>Oligohymenophorea</taxon>
        <taxon>Peniculida</taxon>
        <taxon>Parameciidae</taxon>
        <taxon>Paramecium</taxon>
    </lineage>
</organism>
<gene>
    <name evidence="2" type="ORF">POCTA_138.1.T0080176</name>
</gene>
<dbReference type="PROSITE" id="PS50127">
    <property type="entry name" value="UBC_2"/>
    <property type="match status" value="1"/>
</dbReference>